<organism evidence="1">
    <name type="scientific">Desulfitobacterium hafniense</name>
    <name type="common">Desulfitobacterium frappieri</name>
    <dbReference type="NCBI Taxonomy" id="49338"/>
    <lineage>
        <taxon>Bacteria</taxon>
        <taxon>Bacillati</taxon>
        <taxon>Bacillota</taxon>
        <taxon>Clostridia</taxon>
        <taxon>Eubacteriales</taxon>
        <taxon>Desulfitobacteriaceae</taxon>
        <taxon>Desulfitobacterium</taxon>
    </lineage>
</organism>
<dbReference type="AlphaFoldDB" id="A0A098B736"/>
<keyword evidence="1" id="KW-0418">Kinase</keyword>
<keyword evidence="1" id="KW-0808">Transferase</keyword>
<proteinExistence type="predicted"/>
<dbReference type="RefSeq" id="WP_210166170.1">
    <property type="nucleotide sequence ID" value="NZ_LK996017.1"/>
</dbReference>
<name>A0A098B736_DESHA</name>
<dbReference type="PATRIC" id="fig|49338.4.peg.4062"/>
<keyword evidence="1" id="KW-0547">Nucleotide-binding</keyword>
<accession>A0A098B736</accession>
<sequence>MLFEREDWKLFRNMETLPQKAGVPESKLSMLVCKELVDNALDLCGACEIGYEGDLFYVKDRGAGLDPDLFSISRPCDPPSIYVCPPEGHWATVCVWSPGRWPPRGASSMFAPGASITGSISKRMGRLSRNA</sequence>
<dbReference type="GO" id="GO:0016301">
    <property type="term" value="F:kinase activity"/>
    <property type="evidence" value="ECO:0007669"/>
    <property type="project" value="UniProtKB-KW"/>
</dbReference>
<dbReference type="SUPFAM" id="SSF55874">
    <property type="entry name" value="ATPase domain of HSP90 chaperone/DNA topoisomerase II/histidine kinase"/>
    <property type="match status" value="1"/>
</dbReference>
<dbReference type="InterPro" id="IPR036890">
    <property type="entry name" value="HATPase_C_sf"/>
</dbReference>
<evidence type="ECO:0000313" key="1">
    <source>
        <dbReference type="EMBL" id="CDX03671.1"/>
    </source>
</evidence>
<dbReference type="EMBL" id="LK996017">
    <property type="protein sequence ID" value="CDX03671.1"/>
    <property type="molecule type" value="Genomic_DNA"/>
</dbReference>
<gene>
    <name evidence="1" type="ORF">DPCES_3785</name>
</gene>
<protein>
    <submittedName>
        <fullName evidence="1">Histidine kinase-like ATPase, ATP-binding domain</fullName>
    </submittedName>
</protein>
<reference evidence="1" key="1">
    <citation type="submission" date="2014-07" db="EMBL/GenBank/DDBJ databases">
        <authorList>
            <person name="Hornung V.Bastian."/>
        </authorList>
    </citation>
    <scope>NUCLEOTIDE SEQUENCE</scope>
    <source>
        <strain evidence="1">PCE-S</strain>
    </source>
</reference>
<dbReference type="GO" id="GO:0005524">
    <property type="term" value="F:ATP binding"/>
    <property type="evidence" value="ECO:0007669"/>
    <property type="project" value="UniProtKB-KW"/>
</dbReference>
<keyword evidence="1" id="KW-0067">ATP-binding</keyword>